<sequence>MKIFFISNHRNISPSPPRARLAVCAAAADFQERWPVFFSEALIKEEFRRITTFHLERTFLTKPDLYTPKLLELFSKKGGVPGTKISNMLNLDGTP</sequence>
<evidence type="ECO:0000313" key="2">
    <source>
        <dbReference type="Proteomes" id="UP001345963"/>
    </source>
</evidence>
<evidence type="ECO:0000313" key="1">
    <source>
        <dbReference type="EMBL" id="MED6259277.1"/>
    </source>
</evidence>
<name>A0ABU7C8J7_9TELE</name>
<dbReference type="PANTHER" id="PTHR31025:SF25">
    <property type="entry name" value="ZINC FINGER (C2H2)-60"/>
    <property type="match status" value="1"/>
</dbReference>
<organism evidence="1 2">
    <name type="scientific">Ataeniobius toweri</name>
    <dbReference type="NCBI Taxonomy" id="208326"/>
    <lineage>
        <taxon>Eukaryota</taxon>
        <taxon>Metazoa</taxon>
        <taxon>Chordata</taxon>
        <taxon>Craniata</taxon>
        <taxon>Vertebrata</taxon>
        <taxon>Euteleostomi</taxon>
        <taxon>Actinopterygii</taxon>
        <taxon>Neopterygii</taxon>
        <taxon>Teleostei</taxon>
        <taxon>Neoteleostei</taxon>
        <taxon>Acanthomorphata</taxon>
        <taxon>Ovalentaria</taxon>
        <taxon>Atherinomorphae</taxon>
        <taxon>Cyprinodontiformes</taxon>
        <taxon>Goodeidae</taxon>
        <taxon>Ataeniobius</taxon>
    </lineage>
</organism>
<keyword evidence="2" id="KW-1185">Reference proteome</keyword>
<comment type="caution">
    <text evidence="1">The sequence shown here is derived from an EMBL/GenBank/DDBJ whole genome shotgun (WGS) entry which is preliminary data.</text>
</comment>
<accession>A0ABU7C8J7</accession>
<reference evidence="1 2" key="1">
    <citation type="submission" date="2021-07" db="EMBL/GenBank/DDBJ databases">
        <authorList>
            <person name="Palmer J.M."/>
        </authorList>
    </citation>
    <scope>NUCLEOTIDE SEQUENCE [LARGE SCALE GENOMIC DNA]</scope>
    <source>
        <strain evidence="1 2">AT_MEX2019</strain>
        <tissue evidence="1">Muscle</tissue>
    </source>
</reference>
<proteinExistence type="predicted"/>
<protein>
    <submittedName>
        <fullName evidence="1">Uncharacterized protein</fullName>
    </submittedName>
</protein>
<dbReference type="PANTHER" id="PTHR31025">
    <property type="entry name" value="SI:CH211-196P9.1-RELATED"/>
    <property type="match status" value="1"/>
</dbReference>
<dbReference type="EMBL" id="JAHUTI010082925">
    <property type="protein sequence ID" value="MED6259277.1"/>
    <property type="molecule type" value="Genomic_DNA"/>
</dbReference>
<dbReference type="Proteomes" id="UP001345963">
    <property type="component" value="Unassembled WGS sequence"/>
</dbReference>
<gene>
    <name evidence="1" type="ORF">ATANTOWER_020130</name>
</gene>